<keyword evidence="3" id="KW-1185">Reference proteome</keyword>
<dbReference type="AlphaFoldDB" id="A0A1E5PHQ2"/>
<sequence>MILLLRSCTRASTKTTKAPRATGLPGGTVLDDHDEPVVHTQRDIATHLETWDPPRVWANIESRRLIVDLSEAAAAGSPEKDALRDAVSAVAMAYQDHPDFDPDWLLREW</sequence>
<dbReference type="EMBL" id="MEHJ01000001">
    <property type="protein sequence ID" value="OEJ29057.1"/>
    <property type="molecule type" value="Genomic_DNA"/>
</dbReference>
<organism evidence="2 3">
    <name type="scientific">Streptomyces agglomeratus</name>
    <dbReference type="NCBI Taxonomy" id="285458"/>
    <lineage>
        <taxon>Bacteria</taxon>
        <taxon>Bacillati</taxon>
        <taxon>Actinomycetota</taxon>
        <taxon>Actinomycetes</taxon>
        <taxon>Kitasatosporales</taxon>
        <taxon>Streptomycetaceae</taxon>
        <taxon>Streptomyces</taxon>
    </lineage>
</organism>
<evidence type="ECO:0000313" key="3">
    <source>
        <dbReference type="Proteomes" id="UP000095759"/>
    </source>
</evidence>
<protein>
    <submittedName>
        <fullName evidence="2">Uncharacterized protein</fullName>
    </submittedName>
</protein>
<comment type="caution">
    <text evidence="2">The sequence shown here is derived from an EMBL/GenBank/DDBJ whole genome shotgun (WGS) entry which is preliminary data.</text>
</comment>
<dbReference type="Proteomes" id="UP000095759">
    <property type="component" value="Unassembled WGS sequence"/>
</dbReference>
<dbReference type="RefSeq" id="WP_069935875.1">
    <property type="nucleotide sequence ID" value="NZ_MEHJ01000001.1"/>
</dbReference>
<evidence type="ECO:0000256" key="1">
    <source>
        <dbReference type="SAM" id="MobiDB-lite"/>
    </source>
</evidence>
<feature type="region of interest" description="Disordered" evidence="1">
    <location>
        <begin position="14"/>
        <end position="33"/>
    </location>
</feature>
<dbReference type="OrthoDB" id="4290974at2"/>
<gene>
    <name evidence="2" type="ORF">AS594_36270</name>
</gene>
<evidence type="ECO:0000313" key="2">
    <source>
        <dbReference type="EMBL" id="OEJ29057.1"/>
    </source>
</evidence>
<dbReference type="InterPro" id="IPR046193">
    <property type="entry name" value="DUF6221"/>
</dbReference>
<reference evidence="2 3" key="1">
    <citation type="submission" date="2016-08" db="EMBL/GenBank/DDBJ databases">
        <title>Complete genome sequence of Streptomyces agglomeratus strain 6-3-2, a novel anti-MRSA actinomycete isolated from Wuli of Tebit, China.</title>
        <authorList>
            <person name="Chen X."/>
        </authorList>
    </citation>
    <scope>NUCLEOTIDE SEQUENCE [LARGE SCALE GENOMIC DNA]</scope>
    <source>
        <strain evidence="2 3">6-3-2</strain>
    </source>
</reference>
<accession>A0A1E5PHQ2</accession>
<dbReference type="Pfam" id="PF19730">
    <property type="entry name" value="DUF6221"/>
    <property type="match status" value="1"/>
</dbReference>
<name>A0A1E5PHQ2_9ACTN</name>
<proteinExistence type="predicted"/>